<evidence type="ECO:0000256" key="2">
    <source>
        <dbReference type="ARBA" id="ARBA00022741"/>
    </source>
</evidence>
<dbReference type="InterPro" id="IPR027417">
    <property type="entry name" value="P-loop_NTPase"/>
</dbReference>
<keyword evidence="3 13" id="KW-0227">DNA damage</keyword>
<evidence type="ECO:0000259" key="16">
    <source>
        <dbReference type="PROSITE" id="PS51217"/>
    </source>
</evidence>
<keyword evidence="9 13" id="KW-0234">DNA repair</keyword>
<dbReference type="EMBL" id="SCWD01000001">
    <property type="protein sequence ID" value="TDM03776.1"/>
    <property type="molecule type" value="Genomic_DNA"/>
</dbReference>
<dbReference type="GO" id="GO:0033202">
    <property type="term" value="C:DNA helicase complex"/>
    <property type="evidence" value="ECO:0007669"/>
    <property type="project" value="TreeGrafter"/>
</dbReference>
<dbReference type="GO" id="GO:0008408">
    <property type="term" value="F:3'-5' exonuclease activity"/>
    <property type="evidence" value="ECO:0007669"/>
    <property type="project" value="UniProtKB-UniRule"/>
</dbReference>
<protein>
    <recommendedName>
        <fullName evidence="13">ATP-dependent helicase/nuclease subunit A</fullName>
        <ecNumber evidence="13">3.1.-.-</ecNumber>
        <ecNumber evidence="13">5.6.2.4</ecNumber>
    </recommendedName>
    <alternativeName>
        <fullName evidence="13">ATP-dependent helicase/nuclease AddA</fullName>
    </alternativeName>
    <alternativeName>
        <fullName evidence="13">DNA 3'-5' helicase AddA</fullName>
    </alternativeName>
</protein>
<dbReference type="HAMAP" id="MF_01451">
    <property type="entry name" value="AddA"/>
    <property type="match status" value="1"/>
</dbReference>
<comment type="caution">
    <text evidence="17">The sequence shown here is derived from an EMBL/GenBank/DDBJ whole genome shotgun (WGS) entry which is preliminary data.</text>
</comment>
<feature type="domain" description="UvrD-like helicase C-terminal" evidence="16">
    <location>
        <begin position="474"/>
        <end position="760"/>
    </location>
</feature>
<evidence type="ECO:0000313" key="18">
    <source>
        <dbReference type="Proteomes" id="UP000295280"/>
    </source>
</evidence>
<dbReference type="AlphaFoldDB" id="A0A9Q8CK68"/>
<evidence type="ECO:0000313" key="17">
    <source>
        <dbReference type="EMBL" id="TDM03776.1"/>
    </source>
</evidence>
<evidence type="ECO:0000256" key="14">
    <source>
        <dbReference type="PROSITE-ProRule" id="PRU00560"/>
    </source>
</evidence>
<comment type="function">
    <text evidence="13">The heterodimer acts as both an ATP-dependent DNA helicase and an ATP-dependent, dual-direction single-stranded exonuclease. Recognizes the chi site generating a DNA molecule suitable for the initiation of homologous recombination. The AddA nuclease domain is required for chi fragment generation; this subunit has the helicase and 3' -&gt; 5' nuclease activities.</text>
</comment>
<name>A0A9Q8CK68_9STAP</name>
<dbReference type="Pfam" id="PF00580">
    <property type="entry name" value="UvrD-helicase"/>
    <property type="match status" value="1"/>
</dbReference>
<dbReference type="PANTHER" id="PTHR11070:SF48">
    <property type="entry name" value="ATP-DEPENDENT HELICASE_NUCLEASE SUBUNIT A"/>
    <property type="match status" value="1"/>
</dbReference>
<feature type="binding site" evidence="14">
    <location>
        <begin position="29"/>
        <end position="36"/>
    </location>
    <ligand>
        <name>ATP</name>
        <dbReference type="ChEBI" id="CHEBI:30616"/>
    </ligand>
</feature>
<dbReference type="InterPro" id="IPR011335">
    <property type="entry name" value="Restrct_endonuc-II-like"/>
</dbReference>
<dbReference type="InterPro" id="IPR000212">
    <property type="entry name" value="DNA_helicase_UvrD/REP"/>
</dbReference>
<dbReference type="Pfam" id="PF13361">
    <property type="entry name" value="UvrD_C"/>
    <property type="match status" value="1"/>
</dbReference>
<evidence type="ECO:0000256" key="11">
    <source>
        <dbReference type="ARBA" id="ARBA00034617"/>
    </source>
</evidence>
<dbReference type="InterPro" id="IPR014017">
    <property type="entry name" value="DNA_helicase_UvrD-like_C"/>
</dbReference>
<dbReference type="InterPro" id="IPR014016">
    <property type="entry name" value="UvrD-like_ATP-bd"/>
</dbReference>
<keyword evidence="4 13" id="KW-0378">Hydrolase</keyword>
<dbReference type="EC" id="3.1.-.-" evidence="13"/>
<comment type="catalytic activity">
    <reaction evidence="11 13">
        <text>Couples ATP hydrolysis with the unwinding of duplex DNA by translocating in the 3'-5' direction.</text>
        <dbReference type="EC" id="5.6.2.4"/>
    </reaction>
</comment>
<reference evidence="17 18" key="1">
    <citation type="submission" date="2019-01" db="EMBL/GenBank/DDBJ databases">
        <title>Draft genome sequences of the type strains of six Macrococcus species.</title>
        <authorList>
            <person name="Mazhar S."/>
            <person name="Altermann E."/>
            <person name="Hill C."/>
            <person name="Mcauliffe O."/>
        </authorList>
    </citation>
    <scope>NUCLEOTIDE SEQUENCE [LARGE SCALE GENOMIC DNA]</scope>
    <source>
        <strain evidence="17 18">ATCC 51828</strain>
    </source>
</reference>
<dbReference type="InterPro" id="IPR011604">
    <property type="entry name" value="PDDEXK-like_dom_sf"/>
</dbReference>
<keyword evidence="8 13" id="KW-0238">DNA-binding</keyword>
<feature type="domain" description="UvrD-like helicase ATP-binding" evidence="15">
    <location>
        <begin position="8"/>
        <end position="462"/>
    </location>
</feature>
<proteinExistence type="inferred from homology"/>
<dbReference type="GO" id="GO:0003690">
    <property type="term" value="F:double-stranded DNA binding"/>
    <property type="evidence" value="ECO:0007669"/>
    <property type="project" value="UniProtKB-UniRule"/>
</dbReference>
<evidence type="ECO:0000256" key="8">
    <source>
        <dbReference type="ARBA" id="ARBA00023125"/>
    </source>
</evidence>
<dbReference type="SUPFAM" id="SSF52540">
    <property type="entry name" value="P-loop containing nucleoside triphosphate hydrolases"/>
    <property type="match status" value="1"/>
</dbReference>
<dbReference type="Proteomes" id="UP000295280">
    <property type="component" value="Unassembled WGS sequence"/>
</dbReference>
<comment type="similarity">
    <text evidence="13">Belongs to the helicase family. AddA subfamily.</text>
</comment>
<sequence length="1149" mass="133846">MRTKPIDTQWTDAQWQAITAQGSDILVAAAAGSGKTAVLVERIIQKIVHDNVALDELLVVTFTNASAKEMKERIHQAIKREVVNHPTDHLKEQLVKIHAAEISTLHRFCLNLIEQYYYTIDLDPAFRTASDEEGALLLMQSLDEVMEKYYQAPTDSFLRTNLHLSNDRNDQALRETVQKLYYFAVANPEPRKWLAELPDLYRNVTLDHPIIETMRQRVIEEIERALELFREATAELDSPVYEKQYLKAEAYIARLEQISGDFESLYHHLSALEKWSTPTFRFKKEMEDMRLDSESEERIKAQYLQAKDILMNLQSDYFFAPPDDLIADLKTMADEMELLGQLTTEVIETFTRNKRERKILDFSDYEHLALDILLNDGDPTPIALSLRDKYNEILVDEYQDTNRVQERILQSINHEHLFMVGDVKQSIYKFRQAEPGLFIDKYRRFDGDIGQVIDLSRNFRSRQEVIEDTNKVFREIMDESVGEVDYDERQQLYFGADFDDAPHATELNILVKDEASDHMESEWIAAKIKSIVTNGQVYDKGVYRPATYRDIVILQRQVSDTSSHQLVFKKYGIPFHVNSRTGYFETDEIRTIISLLRIIDNPLQDNHLVGVLRSLLYQFDEEELVDIRQSDKYFYQDMLDYTENYRTPLTRKIQQFLEALDTYRNIARTISVRQLLETLYDELYIVEKFSLLPGGGQRRANLLGLLSKAEDFERSSYRGLFQFIRYIDNMLEKNKDFGEVNILSEEADVVRIMTIHSSKGLEFPYVIYAELGKQFNLRDLTGAVLPNQKLGVAITYYDQLNHFSYPTLLSQYFKKEGRRESISESMRLMYVAFTRAKEQLILVGSATVKELEKWQQADVRDAAFRLAASKPLELIVAADVLDTHIIREIEPMTAAAAGEEVKVQAQSPDWLVERADYHYPYTELNKLPTKESVSDIKRQTEVDDDATTWTLVNQYQLQRETFERPKFMSEVKKTAAERGTLMHTVMQHFPYDGNVKTPDDIERLLAHLIAQKIISAEDTTVLNRNALIRFSESELYQEMSQAKERYTELPFVIGKTYLVDESFTDSTVEPLVQGMIDCVYLYNDRYYFVDFKTDRLIARRGGTVHDAALEARSRYAVQMKYYRKALEEMLGQPVKGYLYFFDYKELEVE</sequence>
<dbReference type="Gene3D" id="1.10.486.10">
    <property type="entry name" value="PCRA, domain 4"/>
    <property type="match status" value="1"/>
</dbReference>
<evidence type="ECO:0000256" key="6">
    <source>
        <dbReference type="ARBA" id="ARBA00022839"/>
    </source>
</evidence>
<evidence type="ECO:0000256" key="13">
    <source>
        <dbReference type="HAMAP-Rule" id="MF_01451"/>
    </source>
</evidence>
<comment type="catalytic activity">
    <reaction evidence="12 13">
        <text>ATP + H2O = ADP + phosphate + H(+)</text>
        <dbReference type="Rhea" id="RHEA:13065"/>
        <dbReference type="ChEBI" id="CHEBI:15377"/>
        <dbReference type="ChEBI" id="CHEBI:15378"/>
        <dbReference type="ChEBI" id="CHEBI:30616"/>
        <dbReference type="ChEBI" id="CHEBI:43474"/>
        <dbReference type="ChEBI" id="CHEBI:456216"/>
        <dbReference type="EC" id="5.6.2.4"/>
    </reaction>
</comment>
<evidence type="ECO:0000256" key="5">
    <source>
        <dbReference type="ARBA" id="ARBA00022806"/>
    </source>
</evidence>
<evidence type="ECO:0000256" key="4">
    <source>
        <dbReference type="ARBA" id="ARBA00022801"/>
    </source>
</evidence>
<dbReference type="RefSeq" id="WP_133416639.1">
    <property type="nucleotide sequence ID" value="NZ_SCWD01000001.1"/>
</dbReference>
<dbReference type="Gene3D" id="3.90.320.10">
    <property type="match status" value="1"/>
</dbReference>
<gene>
    <name evidence="13 17" type="primary">addA</name>
    <name evidence="17" type="ORF">ERX40_01025</name>
</gene>
<dbReference type="Gene3D" id="3.40.50.300">
    <property type="entry name" value="P-loop containing nucleotide triphosphate hydrolases"/>
    <property type="match status" value="4"/>
</dbReference>
<dbReference type="OrthoDB" id="9810135at2"/>
<evidence type="ECO:0000256" key="10">
    <source>
        <dbReference type="ARBA" id="ARBA00023235"/>
    </source>
</evidence>
<comment type="cofactor">
    <cofactor evidence="13">
        <name>Mg(2+)</name>
        <dbReference type="ChEBI" id="CHEBI:18420"/>
    </cofactor>
</comment>
<keyword evidence="7 13" id="KW-0067">ATP-binding</keyword>
<organism evidence="17 18">
    <name type="scientific">Macrococcus carouselicus</name>
    <dbReference type="NCBI Taxonomy" id="69969"/>
    <lineage>
        <taxon>Bacteria</taxon>
        <taxon>Bacillati</taxon>
        <taxon>Bacillota</taxon>
        <taxon>Bacilli</taxon>
        <taxon>Bacillales</taxon>
        <taxon>Staphylococcaceae</taxon>
        <taxon>Macrococcus</taxon>
    </lineage>
</organism>
<comment type="subunit">
    <text evidence="13">Heterodimer of AddA and AddB/RexB.</text>
</comment>
<dbReference type="NCBIfam" id="TIGR02785">
    <property type="entry name" value="addA_Gpos"/>
    <property type="match status" value="1"/>
</dbReference>
<keyword evidence="18" id="KW-1185">Reference proteome</keyword>
<dbReference type="FunFam" id="3.40.50.300:FF:001236">
    <property type="entry name" value="ATP-dependent helicase/nuclease subunit A"/>
    <property type="match status" value="1"/>
</dbReference>
<keyword evidence="10 13" id="KW-0413">Isomerase</keyword>
<dbReference type="InterPro" id="IPR014152">
    <property type="entry name" value="AddA"/>
</dbReference>
<dbReference type="PROSITE" id="PS51217">
    <property type="entry name" value="UVRD_HELICASE_CTER"/>
    <property type="match status" value="1"/>
</dbReference>
<evidence type="ECO:0000259" key="15">
    <source>
        <dbReference type="PROSITE" id="PS51198"/>
    </source>
</evidence>
<evidence type="ECO:0000256" key="3">
    <source>
        <dbReference type="ARBA" id="ARBA00022763"/>
    </source>
</evidence>
<keyword evidence="1 13" id="KW-0540">Nuclease</keyword>
<dbReference type="PANTHER" id="PTHR11070">
    <property type="entry name" value="UVRD / RECB / PCRA DNA HELICASE FAMILY MEMBER"/>
    <property type="match status" value="1"/>
</dbReference>
<keyword evidence="6 13" id="KW-0269">Exonuclease</keyword>
<keyword evidence="2 13" id="KW-0547">Nucleotide-binding</keyword>
<evidence type="ECO:0000256" key="12">
    <source>
        <dbReference type="ARBA" id="ARBA00048988"/>
    </source>
</evidence>
<dbReference type="GO" id="GO:0043138">
    <property type="term" value="F:3'-5' DNA helicase activity"/>
    <property type="evidence" value="ECO:0007669"/>
    <property type="project" value="UniProtKB-UniRule"/>
</dbReference>
<dbReference type="GO" id="GO:0005829">
    <property type="term" value="C:cytosol"/>
    <property type="evidence" value="ECO:0007669"/>
    <property type="project" value="TreeGrafter"/>
</dbReference>
<dbReference type="EC" id="5.6.2.4" evidence="13"/>
<dbReference type="InterPro" id="IPR038726">
    <property type="entry name" value="PDDEXK_AddAB-type"/>
</dbReference>
<dbReference type="GO" id="GO:0000724">
    <property type="term" value="P:double-strand break repair via homologous recombination"/>
    <property type="evidence" value="ECO:0007669"/>
    <property type="project" value="UniProtKB-UniRule"/>
</dbReference>
<keyword evidence="5 13" id="KW-0347">Helicase</keyword>
<dbReference type="PROSITE" id="PS51198">
    <property type="entry name" value="UVRD_HELICASE_ATP_BIND"/>
    <property type="match status" value="1"/>
</dbReference>
<evidence type="ECO:0000256" key="7">
    <source>
        <dbReference type="ARBA" id="ARBA00022840"/>
    </source>
</evidence>
<dbReference type="GO" id="GO:0005524">
    <property type="term" value="F:ATP binding"/>
    <property type="evidence" value="ECO:0007669"/>
    <property type="project" value="UniProtKB-UniRule"/>
</dbReference>
<evidence type="ECO:0000256" key="1">
    <source>
        <dbReference type="ARBA" id="ARBA00022722"/>
    </source>
</evidence>
<dbReference type="Pfam" id="PF12705">
    <property type="entry name" value="PDDEXK_1"/>
    <property type="match status" value="1"/>
</dbReference>
<dbReference type="SUPFAM" id="SSF52980">
    <property type="entry name" value="Restriction endonuclease-like"/>
    <property type="match status" value="1"/>
</dbReference>
<evidence type="ECO:0000256" key="9">
    <source>
        <dbReference type="ARBA" id="ARBA00023204"/>
    </source>
</evidence>
<accession>A0A9Q8CK68</accession>